<dbReference type="PANTHER" id="PTHR34883:SF16">
    <property type="entry name" value="RICH PROTEIN, PUTATIVE-RELATED"/>
    <property type="match status" value="1"/>
</dbReference>
<dbReference type="AlphaFoldDB" id="A0A9P4QLJ0"/>
<organism evidence="1 2">
    <name type="scientific">Polyplosphaeria fusca</name>
    <dbReference type="NCBI Taxonomy" id="682080"/>
    <lineage>
        <taxon>Eukaryota</taxon>
        <taxon>Fungi</taxon>
        <taxon>Dikarya</taxon>
        <taxon>Ascomycota</taxon>
        <taxon>Pezizomycotina</taxon>
        <taxon>Dothideomycetes</taxon>
        <taxon>Pleosporomycetidae</taxon>
        <taxon>Pleosporales</taxon>
        <taxon>Tetraplosphaeriaceae</taxon>
        <taxon>Polyplosphaeria</taxon>
    </lineage>
</organism>
<evidence type="ECO:0000313" key="2">
    <source>
        <dbReference type="Proteomes" id="UP000799444"/>
    </source>
</evidence>
<feature type="non-terminal residue" evidence="1">
    <location>
        <position position="1"/>
    </location>
</feature>
<accession>A0A9P4QLJ0</accession>
<proteinExistence type="predicted"/>
<evidence type="ECO:0000313" key="1">
    <source>
        <dbReference type="EMBL" id="KAF2728555.1"/>
    </source>
</evidence>
<feature type="non-terminal residue" evidence="1">
    <location>
        <position position="112"/>
    </location>
</feature>
<name>A0A9P4QLJ0_9PLEO</name>
<gene>
    <name evidence="1" type="ORF">EJ04DRAFT_409330</name>
</gene>
<comment type="caution">
    <text evidence="1">The sequence shown here is derived from an EMBL/GenBank/DDBJ whole genome shotgun (WGS) entry which is preliminary data.</text>
</comment>
<dbReference type="Proteomes" id="UP000799444">
    <property type="component" value="Unassembled WGS sequence"/>
</dbReference>
<dbReference type="PANTHER" id="PTHR34883">
    <property type="entry name" value="SERINE-RICH PROTEIN, PUTATIVE-RELATED-RELATED"/>
    <property type="match status" value="1"/>
</dbReference>
<dbReference type="SUPFAM" id="SSF49503">
    <property type="entry name" value="Cupredoxins"/>
    <property type="match status" value="1"/>
</dbReference>
<protein>
    <submittedName>
        <fullName evidence="1">Uncharacterized protein</fullName>
    </submittedName>
</protein>
<dbReference type="InterPro" id="IPR008972">
    <property type="entry name" value="Cupredoxin"/>
</dbReference>
<dbReference type="InterPro" id="IPR052953">
    <property type="entry name" value="Ser-rich/MCO-related"/>
</dbReference>
<keyword evidence="2" id="KW-1185">Reference proteome</keyword>
<dbReference type="Gene3D" id="2.60.40.420">
    <property type="entry name" value="Cupredoxins - blue copper proteins"/>
    <property type="match status" value="1"/>
</dbReference>
<dbReference type="OrthoDB" id="2331100at2759"/>
<dbReference type="EMBL" id="ML996275">
    <property type="protein sequence ID" value="KAF2728555.1"/>
    <property type="molecule type" value="Genomic_DNA"/>
</dbReference>
<reference evidence="1" key="1">
    <citation type="journal article" date="2020" name="Stud. Mycol.">
        <title>101 Dothideomycetes genomes: a test case for predicting lifestyles and emergence of pathogens.</title>
        <authorList>
            <person name="Haridas S."/>
            <person name="Albert R."/>
            <person name="Binder M."/>
            <person name="Bloem J."/>
            <person name="Labutti K."/>
            <person name="Salamov A."/>
            <person name="Andreopoulos B."/>
            <person name="Baker S."/>
            <person name="Barry K."/>
            <person name="Bills G."/>
            <person name="Bluhm B."/>
            <person name="Cannon C."/>
            <person name="Castanera R."/>
            <person name="Culley D."/>
            <person name="Daum C."/>
            <person name="Ezra D."/>
            <person name="Gonzalez J."/>
            <person name="Henrissat B."/>
            <person name="Kuo A."/>
            <person name="Liang C."/>
            <person name="Lipzen A."/>
            <person name="Lutzoni F."/>
            <person name="Magnuson J."/>
            <person name="Mondo S."/>
            <person name="Nolan M."/>
            <person name="Ohm R."/>
            <person name="Pangilinan J."/>
            <person name="Park H.-J."/>
            <person name="Ramirez L."/>
            <person name="Alfaro M."/>
            <person name="Sun H."/>
            <person name="Tritt A."/>
            <person name="Yoshinaga Y."/>
            <person name="Zwiers L.-H."/>
            <person name="Turgeon B."/>
            <person name="Goodwin S."/>
            <person name="Spatafora J."/>
            <person name="Crous P."/>
            <person name="Grigoriev I."/>
        </authorList>
    </citation>
    <scope>NUCLEOTIDE SEQUENCE</scope>
    <source>
        <strain evidence="1">CBS 125425</strain>
    </source>
</reference>
<sequence length="112" mass="12305">SVLVGASGHLDFNPSSVSATNGTILRFDFLGLNHTLTQSSLKHPCSNASMFDTSFGQFNPSNISGKFLVDFEVEHERPQWFYCAQAAPMSHCEAGMVFSLNPNDSQNEFLNN</sequence>